<sequence length="259" mass="28754">MVCRSHLLSVFWVNYQMEKKKQTRVGARGIGEMEAAWPWSGFGSPLSSSQSCLVSLSVCQSLARSFVFFRLALSLLLVFLLHLLFLPFLFSLQVRLVSIFLLLAHGEENKSPLSSFSLSPHPNVSLVYLTFQSAYRHSFLLQTAKFTVNRPSIPIDCLPTSTTILLSLSSSLLLTCLPAYYYDSPDRPHSDPSLSRLPSNGTATSCLPVRKTSEFSNHELRPVSLSLHSVLVSISTCPDQNVLSSQLQYSSVLFPAYVS</sequence>
<dbReference type="AlphaFoldDB" id="A0A319DYS0"/>
<gene>
    <name evidence="2" type="ORF">BO82DRAFT_31104</name>
</gene>
<evidence type="ECO:0000313" key="3">
    <source>
        <dbReference type="Proteomes" id="UP000248340"/>
    </source>
</evidence>
<keyword evidence="1" id="KW-0472">Membrane</keyword>
<feature type="transmembrane region" description="Helical" evidence="1">
    <location>
        <begin position="67"/>
        <end position="90"/>
    </location>
</feature>
<dbReference type="EMBL" id="KZ821686">
    <property type="protein sequence ID" value="PYH84042.1"/>
    <property type="molecule type" value="Genomic_DNA"/>
</dbReference>
<proteinExistence type="predicted"/>
<reference evidence="2 3" key="1">
    <citation type="submission" date="2016-12" db="EMBL/GenBank/DDBJ databases">
        <title>The genomes of Aspergillus section Nigri reveals drivers in fungal speciation.</title>
        <authorList>
            <consortium name="DOE Joint Genome Institute"/>
            <person name="Vesth T.C."/>
            <person name="Nybo J."/>
            <person name="Theobald S."/>
            <person name="Brandl J."/>
            <person name="Frisvad J.C."/>
            <person name="Nielsen K.F."/>
            <person name="Lyhne E.K."/>
            <person name="Kogle M.E."/>
            <person name="Kuo A."/>
            <person name="Riley R."/>
            <person name="Clum A."/>
            <person name="Nolan M."/>
            <person name="Lipzen A."/>
            <person name="Salamov A."/>
            <person name="Henrissat B."/>
            <person name="Wiebenga A."/>
            <person name="De Vries R.P."/>
            <person name="Grigoriev I.V."/>
            <person name="Mortensen U.H."/>
            <person name="Andersen M.R."/>
            <person name="Baker S.E."/>
        </authorList>
    </citation>
    <scope>NUCLEOTIDE SEQUENCE [LARGE SCALE GENOMIC DNA]</scope>
    <source>
        <strain evidence="2 3">CBS 121591</strain>
    </source>
</reference>
<dbReference type="RefSeq" id="XP_025494242.1">
    <property type="nucleotide sequence ID" value="XM_025632394.1"/>
</dbReference>
<evidence type="ECO:0000256" key="1">
    <source>
        <dbReference type="SAM" id="Phobius"/>
    </source>
</evidence>
<evidence type="ECO:0000313" key="2">
    <source>
        <dbReference type="EMBL" id="PYH84042.1"/>
    </source>
</evidence>
<keyword evidence="1" id="KW-0812">Transmembrane</keyword>
<protein>
    <submittedName>
        <fullName evidence="2">Uncharacterized protein</fullName>
    </submittedName>
</protein>
<keyword evidence="3" id="KW-1185">Reference proteome</keyword>
<dbReference type="GeneID" id="37135135"/>
<keyword evidence="1" id="KW-1133">Transmembrane helix</keyword>
<dbReference type="VEuPathDB" id="FungiDB:BO82DRAFT_31104"/>
<accession>A0A319DYS0</accession>
<organism evidence="2 3">
    <name type="scientific">Aspergillus uvarum CBS 121591</name>
    <dbReference type="NCBI Taxonomy" id="1448315"/>
    <lineage>
        <taxon>Eukaryota</taxon>
        <taxon>Fungi</taxon>
        <taxon>Dikarya</taxon>
        <taxon>Ascomycota</taxon>
        <taxon>Pezizomycotina</taxon>
        <taxon>Eurotiomycetes</taxon>
        <taxon>Eurotiomycetidae</taxon>
        <taxon>Eurotiales</taxon>
        <taxon>Aspergillaceae</taxon>
        <taxon>Aspergillus</taxon>
        <taxon>Aspergillus subgen. Circumdati</taxon>
    </lineage>
</organism>
<dbReference type="Proteomes" id="UP000248340">
    <property type="component" value="Unassembled WGS sequence"/>
</dbReference>
<name>A0A319DYS0_9EURO</name>